<gene>
    <name evidence="2" type="ORF">FJQ54_08170</name>
</gene>
<dbReference type="GO" id="GO:0035312">
    <property type="term" value="F:5'-3' DNA exonuclease activity"/>
    <property type="evidence" value="ECO:0007669"/>
    <property type="project" value="TreeGrafter"/>
</dbReference>
<name>A0A501XN42_9SPHN</name>
<accession>A0A501XN42</accession>
<dbReference type="GO" id="GO:0004534">
    <property type="term" value="F:5'-3' RNA exonuclease activity"/>
    <property type="evidence" value="ECO:0007669"/>
    <property type="project" value="TreeGrafter"/>
</dbReference>
<evidence type="ECO:0000256" key="1">
    <source>
        <dbReference type="SAM" id="SignalP"/>
    </source>
</evidence>
<evidence type="ECO:0000313" key="2">
    <source>
        <dbReference type="EMBL" id="TPE61557.1"/>
    </source>
</evidence>
<dbReference type="RefSeq" id="WP_140927929.1">
    <property type="nucleotide sequence ID" value="NZ_VFSU01000022.1"/>
</dbReference>
<dbReference type="PANTHER" id="PTHR42924">
    <property type="entry name" value="EXONUCLEASE"/>
    <property type="match status" value="1"/>
</dbReference>
<dbReference type="Proteomes" id="UP000319897">
    <property type="component" value="Unassembled WGS sequence"/>
</dbReference>
<evidence type="ECO:0000313" key="3">
    <source>
        <dbReference type="Proteomes" id="UP000319897"/>
    </source>
</evidence>
<dbReference type="InterPro" id="IPR016195">
    <property type="entry name" value="Pol/histidinol_Pase-like"/>
</dbReference>
<keyword evidence="1" id="KW-0732">Signal</keyword>
<sequence length="344" mass="37423">MRKLLSIATLAVVLCAGVESQSHAQAPGLYWCKGNTHTHTNNSSDGDSNPDVAARWYRENGYQFVFITDHDEYLTDVAPLNALIGRRDWFLILPGQEIGEILIRKGRLPGDLHLNALFTNEVIRPAAGGTTLGDAVAPILEQGALVQINHPVYKWSLNPPDLEDVPDGALIEVWNGLDPSNNLGGDDGNGDVKPSAEGYWDYLLGRGKIVWAVGADDVHIFQGNHPTPGRAWIMVRAPELTPTAIKTAMMKGDFYASNGVALSDIAIDANSLTVTIPAAKNGPRYLTRFTGQDGKVLAEIAGLRPSYRFTGNEVYVRATVTDSNGKKAWTQPVFRDGRARKVQP</sequence>
<dbReference type="InterPro" id="IPR052018">
    <property type="entry name" value="PHP_domain"/>
</dbReference>
<feature type="chain" id="PRO_5021441908" description="Polymerase/histidinol phosphatase N-terminal domain-containing protein" evidence="1">
    <location>
        <begin position="25"/>
        <end position="344"/>
    </location>
</feature>
<dbReference type="EMBL" id="VFSU01000022">
    <property type="protein sequence ID" value="TPE61557.1"/>
    <property type="molecule type" value="Genomic_DNA"/>
</dbReference>
<keyword evidence="3" id="KW-1185">Reference proteome</keyword>
<dbReference type="NCBIfam" id="NF038032">
    <property type="entry name" value="CehA_McbA_metalo"/>
    <property type="match status" value="1"/>
</dbReference>
<dbReference type="OrthoDB" id="9808747at2"/>
<dbReference type="CDD" id="cd07432">
    <property type="entry name" value="PHP_HisPPase"/>
    <property type="match status" value="1"/>
</dbReference>
<dbReference type="Gene3D" id="3.20.20.140">
    <property type="entry name" value="Metal-dependent hydrolases"/>
    <property type="match status" value="1"/>
</dbReference>
<dbReference type="AlphaFoldDB" id="A0A501XN42"/>
<reference evidence="2 3" key="1">
    <citation type="submission" date="2019-06" db="EMBL/GenBank/DDBJ databases">
        <authorList>
            <person name="Lee I."/>
            <person name="Jang G.I."/>
            <person name="Hwang C.Y."/>
        </authorList>
    </citation>
    <scope>NUCLEOTIDE SEQUENCE [LARGE SCALE GENOMIC DNA]</scope>
    <source>
        <strain evidence="2 3">PAMC 28131</strain>
    </source>
</reference>
<evidence type="ECO:0008006" key="4">
    <source>
        <dbReference type="Google" id="ProtNLM"/>
    </source>
</evidence>
<proteinExistence type="predicted"/>
<protein>
    <recommendedName>
        <fullName evidence="4">Polymerase/histidinol phosphatase N-terminal domain-containing protein</fullName>
    </recommendedName>
</protein>
<feature type="signal peptide" evidence="1">
    <location>
        <begin position="1"/>
        <end position="24"/>
    </location>
</feature>
<dbReference type="SUPFAM" id="SSF89550">
    <property type="entry name" value="PHP domain-like"/>
    <property type="match status" value="1"/>
</dbReference>
<comment type="caution">
    <text evidence="2">The sequence shown here is derived from an EMBL/GenBank/DDBJ whole genome shotgun (WGS) entry which is preliminary data.</text>
</comment>
<dbReference type="PANTHER" id="PTHR42924:SF11">
    <property type="entry name" value="POLYMERASE_HISTIDINOL PHOSPHATASE N-TERMINAL DOMAIN-CONTAINING PROTEIN"/>
    <property type="match status" value="1"/>
</dbReference>
<organism evidence="2 3">
    <name type="scientific">Sandaracinobacter neustonicus</name>
    <dbReference type="NCBI Taxonomy" id="1715348"/>
    <lineage>
        <taxon>Bacteria</taxon>
        <taxon>Pseudomonadati</taxon>
        <taxon>Pseudomonadota</taxon>
        <taxon>Alphaproteobacteria</taxon>
        <taxon>Sphingomonadales</taxon>
        <taxon>Sphingosinicellaceae</taxon>
        <taxon>Sandaracinobacter</taxon>
    </lineage>
</organism>